<keyword evidence="3" id="KW-1185">Reference proteome</keyword>
<name>A0AAV4LZC7_BABCB</name>
<organism evidence="2 3">
    <name type="scientific">Babesia caballi</name>
    <dbReference type="NCBI Taxonomy" id="5871"/>
    <lineage>
        <taxon>Eukaryota</taxon>
        <taxon>Sar</taxon>
        <taxon>Alveolata</taxon>
        <taxon>Apicomplexa</taxon>
        <taxon>Aconoidasida</taxon>
        <taxon>Piroplasmida</taxon>
        <taxon>Babesiidae</taxon>
        <taxon>Babesia</taxon>
    </lineage>
</organism>
<dbReference type="AlphaFoldDB" id="A0AAV4LZC7"/>
<evidence type="ECO:0000313" key="3">
    <source>
        <dbReference type="Proteomes" id="UP001497744"/>
    </source>
</evidence>
<dbReference type="RefSeq" id="XP_067717064.1">
    <property type="nucleotide sequence ID" value="XM_067860963.1"/>
</dbReference>
<evidence type="ECO:0000256" key="1">
    <source>
        <dbReference type="SAM" id="MobiDB-lite"/>
    </source>
</evidence>
<proteinExistence type="predicted"/>
<accession>A0AAV4LZC7</accession>
<dbReference type="EMBL" id="BPLF01000004">
    <property type="protein sequence ID" value="GIX64995.1"/>
    <property type="molecule type" value="Genomic_DNA"/>
</dbReference>
<feature type="compositionally biased region" description="Basic and acidic residues" evidence="1">
    <location>
        <begin position="12"/>
        <end position="28"/>
    </location>
</feature>
<feature type="region of interest" description="Disordered" evidence="1">
    <location>
        <begin position="1"/>
        <end position="41"/>
    </location>
</feature>
<dbReference type="Proteomes" id="UP001497744">
    <property type="component" value="Unassembled WGS sequence"/>
</dbReference>
<gene>
    <name evidence="2" type="ORF">BcabD6B2_44300</name>
</gene>
<comment type="caution">
    <text evidence="2">The sequence shown here is derived from an EMBL/GenBank/DDBJ whole genome shotgun (WGS) entry which is preliminary data.</text>
</comment>
<evidence type="ECO:0000313" key="2">
    <source>
        <dbReference type="EMBL" id="GIX64995.1"/>
    </source>
</evidence>
<reference evidence="2 3" key="1">
    <citation type="submission" date="2021-06" db="EMBL/GenBank/DDBJ databases">
        <title>Genome sequence of Babesia caballi.</title>
        <authorList>
            <person name="Yamagishi J."/>
            <person name="Kidaka T."/>
            <person name="Ochi A."/>
        </authorList>
    </citation>
    <scope>NUCLEOTIDE SEQUENCE [LARGE SCALE GENOMIC DNA]</scope>
    <source>
        <strain evidence="2">USDA-D6B2</strain>
    </source>
</reference>
<dbReference type="GeneID" id="94196476"/>
<protein>
    <submittedName>
        <fullName evidence="2">Uncharacterized protein</fullName>
    </submittedName>
</protein>
<sequence>MNPSSAAPRPKLRPDLLEGKSARAHAHDSLSNFESQRLEPLRPEDELARLAEGRVQRPQYILKPYRQKRLLRRVRAVEGRRTSERRWWTTSIAARADTPRLIGRDGAGDSHGSRELFRSNGEACRQCGTHGGPHAYSVVSRASSTRASASATLSASRLRDSCGGELSASKKA</sequence>